<organism evidence="1 2">
    <name type="scientific">Poecilia latipinna</name>
    <name type="common">sailfin molly</name>
    <dbReference type="NCBI Taxonomy" id="48699"/>
    <lineage>
        <taxon>Eukaryota</taxon>
        <taxon>Metazoa</taxon>
        <taxon>Chordata</taxon>
        <taxon>Craniata</taxon>
        <taxon>Vertebrata</taxon>
        <taxon>Euteleostomi</taxon>
        <taxon>Actinopterygii</taxon>
        <taxon>Neopterygii</taxon>
        <taxon>Teleostei</taxon>
        <taxon>Neoteleostei</taxon>
        <taxon>Acanthomorphata</taxon>
        <taxon>Ovalentaria</taxon>
        <taxon>Atherinomorphae</taxon>
        <taxon>Cyprinodontiformes</taxon>
        <taxon>Poeciliidae</taxon>
        <taxon>Poeciliinae</taxon>
        <taxon>Poecilia</taxon>
    </lineage>
</organism>
<dbReference type="Proteomes" id="UP000261500">
    <property type="component" value="Unplaced"/>
</dbReference>
<evidence type="ECO:0000313" key="2">
    <source>
        <dbReference type="Proteomes" id="UP000261500"/>
    </source>
</evidence>
<accession>A0A3B3W0H8</accession>
<dbReference type="GeneTree" id="ENSGT01130000278823"/>
<dbReference type="AlphaFoldDB" id="A0A3B3W0H8"/>
<evidence type="ECO:0000313" key="1">
    <source>
        <dbReference type="Ensembl" id="ENSPLAP00000030682.1"/>
    </source>
</evidence>
<proteinExistence type="predicted"/>
<reference evidence="1" key="2">
    <citation type="submission" date="2025-09" db="UniProtKB">
        <authorList>
            <consortium name="Ensembl"/>
        </authorList>
    </citation>
    <scope>IDENTIFICATION</scope>
</reference>
<reference evidence="1" key="1">
    <citation type="submission" date="2025-08" db="UniProtKB">
        <authorList>
            <consortium name="Ensembl"/>
        </authorList>
    </citation>
    <scope>IDENTIFICATION</scope>
</reference>
<protein>
    <submittedName>
        <fullName evidence="1">Uncharacterized protein</fullName>
    </submittedName>
</protein>
<name>A0A3B3W0H8_9TELE</name>
<dbReference type="Ensembl" id="ENSPLAT00000026837.1">
    <property type="protein sequence ID" value="ENSPLAP00000030682.1"/>
    <property type="gene ID" value="ENSPLAG00000021994.1"/>
</dbReference>
<keyword evidence="2" id="KW-1185">Reference proteome</keyword>
<sequence length="63" mass="6807">MSKTCIINCDVPDFTGVPPSTAVSVRLITDCFSRSKGFCRMSSADTFSPFLYVLISFCPTSAS</sequence>